<gene>
    <name evidence="13" type="ORF">EDC57_0923</name>
</gene>
<dbReference type="PIRSF" id="PIRSF000157">
    <property type="entry name" value="Oxoglu_dh_E1"/>
    <property type="match status" value="1"/>
</dbReference>
<comment type="catalytic activity">
    <reaction evidence="11">
        <text>N(6)-[(R)-lipoyl]-L-lysyl-[protein] + 2-oxoglutarate + H(+) = N(6)-[(R)-S(8)-succinyldihydrolipoyl]-L-lysyl-[protein] + CO2</text>
        <dbReference type="Rhea" id="RHEA:12188"/>
        <dbReference type="Rhea" id="RHEA-COMP:10474"/>
        <dbReference type="Rhea" id="RHEA-COMP:20092"/>
        <dbReference type="ChEBI" id="CHEBI:15378"/>
        <dbReference type="ChEBI" id="CHEBI:16526"/>
        <dbReference type="ChEBI" id="CHEBI:16810"/>
        <dbReference type="ChEBI" id="CHEBI:83099"/>
        <dbReference type="ChEBI" id="CHEBI:83120"/>
        <dbReference type="EC" id="1.2.4.2"/>
    </reaction>
</comment>
<dbReference type="OrthoDB" id="9759785at2"/>
<comment type="function">
    <text evidence="2">E1 component of the 2-oxoglutarate dehydrogenase (OGDH) complex which catalyzes the decarboxylation of 2-oxoglutarate, the first step in the conversion of 2-oxoglutarate to succinyl-CoA and CO(2).</text>
</comment>
<dbReference type="Gene3D" id="1.10.287.1150">
    <property type="entry name" value="TPP helical domain"/>
    <property type="match status" value="1"/>
</dbReference>
<proteinExistence type="inferred from homology"/>
<evidence type="ECO:0000256" key="9">
    <source>
        <dbReference type="ARBA" id="ARBA00023152"/>
    </source>
</evidence>
<comment type="subunit">
    <text evidence="4">Homodimer. Part of the 2-oxoglutarate dehydrogenase (OGDH) complex composed of E1 (2-oxoglutarate dehydrogenase), E2 (dihydrolipoamide succinyltransferase) and E3 (dihydrolipoamide dehydrogenase); the complex contains multiple copies of the three enzymatic components (E1, E2 and E3).</text>
</comment>
<dbReference type="EC" id="1.2.4.2" evidence="5"/>
<dbReference type="RefSeq" id="WP_123400653.1">
    <property type="nucleotide sequence ID" value="NZ_RJVI01000001.1"/>
</dbReference>
<dbReference type="InterPro" id="IPR029061">
    <property type="entry name" value="THDP-binding"/>
</dbReference>
<keyword evidence="8" id="KW-0786">Thiamine pyrophosphate</keyword>
<dbReference type="GO" id="GO:0045252">
    <property type="term" value="C:oxoglutarate dehydrogenase complex"/>
    <property type="evidence" value="ECO:0007669"/>
    <property type="project" value="TreeGrafter"/>
</dbReference>
<dbReference type="Pfam" id="PF16870">
    <property type="entry name" value="OxoGdeHyase_C"/>
    <property type="match status" value="1"/>
</dbReference>
<dbReference type="InterPro" id="IPR042179">
    <property type="entry name" value="KGD_C_sf"/>
</dbReference>
<dbReference type="EMBL" id="RJVI01000001">
    <property type="protein sequence ID" value="ROR35006.1"/>
    <property type="molecule type" value="Genomic_DNA"/>
</dbReference>
<comment type="caution">
    <text evidence="13">The sequence shown here is derived from an EMBL/GenBank/DDBJ whole genome shotgun (WGS) entry which is preliminary data.</text>
</comment>
<evidence type="ECO:0000256" key="8">
    <source>
        <dbReference type="ARBA" id="ARBA00023052"/>
    </source>
</evidence>
<dbReference type="GO" id="GO:0005829">
    <property type="term" value="C:cytosol"/>
    <property type="evidence" value="ECO:0007669"/>
    <property type="project" value="TreeGrafter"/>
</dbReference>
<sequence length="940" mass="106449">MSALLKAFQESSHLYGSNAPFIEDLYERYLQDPQSVPEEWRRFFDRIQEGVARDAPHTPVREAFRRFDTRRAARLRGTSCAPEVSIVQRQAAVLRLIDAYRIRGHQDCTVDPLALRERKPVPDLALAYHGLTEADLDTEFDTGTLYAPDRLPLREILRILRETYCGNLSSEYMYLNSTEQKRWIQQRLESVRARPRYEPGLRRRILERITAAEGLERYLHAKYVGQKRFSLEGGESLIPLLDQLIQRAGGHGVKEIVIGMAHRGRLNVLVNILGKSPKELFEEFEGKVDSRLLAGDVKYHQGFSSDVETPGGPVHLALGFNPSHLEIISPVIEGSVRARQQRRGDHDGSQVLPVAIHGDAAFAGQGVVMETLNMSNTRGFTTGGTIHVIVNNQIGFTTSHPLDARSSLYCTDVAKMVEAPILHVNGDDPEAVVFAIELAVDYRMTFHRDVVVDLVCYRRHGHNEADEPAATQPMMYKKIRQHPTVREIYSRRLIEDGVIAPEDPERIAADYRKCLDEGRVVARNIVSGVRNPYAVDWSRHVGAEYTDEADTGVPLEVLRPLMDRLTHVPEDFELHPRVARILSERRKMAAGAQPLDWGFAETLAYATLLRDGHPVRISGQDSGRGTFFHRHAVLHNQRDGSTYVPLRNLFPGQPHFLVIDSLLSEEAVLGFEYGYATASPESLVIWEAQFGDFANGAQVVIDQFISSGEVKWGRLCHLVLFLPHGQEGQGPEHSSARLERFLQLCGNYNMQVCVPSTPAQAFHMLRRQMRRDCRKPLVVMTPKSLLRHKLATSTLEDLTDGRFQLVIGEVDELKATQVRRVVLCAGKVYYELLQERRERGIEDIAILRVEQLYPFPRRALKAELRRYRNAAEVVWCQEEPRNQGAWYQIRHHLQACKSERQELLYAGRPVSASPAPGYYNLHVEQQRALIDQALTLGGGS</sequence>
<dbReference type="GO" id="GO:0006099">
    <property type="term" value="P:tricarboxylic acid cycle"/>
    <property type="evidence" value="ECO:0007669"/>
    <property type="project" value="TreeGrafter"/>
</dbReference>
<evidence type="ECO:0000256" key="6">
    <source>
        <dbReference type="ARBA" id="ARBA00013321"/>
    </source>
</evidence>
<dbReference type="GO" id="GO:0030976">
    <property type="term" value="F:thiamine pyrophosphate binding"/>
    <property type="evidence" value="ECO:0007669"/>
    <property type="project" value="InterPro"/>
</dbReference>
<comment type="cofactor">
    <cofactor evidence="1">
        <name>thiamine diphosphate</name>
        <dbReference type="ChEBI" id="CHEBI:58937"/>
    </cofactor>
</comment>
<dbReference type="PANTHER" id="PTHR23152">
    <property type="entry name" value="2-OXOGLUTARATE DEHYDROGENASE"/>
    <property type="match status" value="1"/>
</dbReference>
<dbReference type="NCBIfam" id="TIGR00239">
    <property type="entry name" value="2oxo_dh_E1"/>
    <property type="match status" value="1"/>
</dbReference>
<name>A0A3N1Y856_9GAMM</name>
<evidence type="ECO:0000313" key="14">
    <source>
        <dbReference type="Proteomes" id="UP000276634"/>
    </source>
</evidence>
<keyword evidence="7" id="KW-0560">Oxidoreductase</keyword>
<dbReference type="GO" id="GO:0006096">
    <property type="term" value="P:glycolytic process"/>
    <property type="evidence" value="ECO:0007669"/>
    <property type="project" value="UniProtKB-KW"/>
</dbReference>
<dbReference type="PANTHER" id="PTHR23152:SF4">
    <property type="entry name" value="2-OXOADIPATE DEHYDROGENASE COMPLEX COMPONENT E1"/>
    <property type="match status" value="1"/>
</dbReference>
<dbReference type="Pfam" id="PF02779">
    <property type="entry name" value="Transket_pyr"/>
    <property type="match status" value="1"/>
</dbReference>
<dbReference type="InterPro" id="IPR031717">
    <property type="entry name" value="ODO-1/KGD_C"/>
</dbReference>
<evidence type="ECO:0000256" key="5">
    <source>
        <dbReference type="ARBA" id="ARBA00012280"/>
    </source>
</evidence>
<comment type="similarity">
    <text evidence="3">Belongs to the alpha-ketoglutarate dehydrogenase family.</text>
</comment>
<evidence type="ECO:0000256" key="7">
    <source>
        <dbReference type="ARBA" id="ARBA00023002"/>
    </source>
</evidence>
<dbReference type="Gene3D" id="3.40.50.970">
    <property type="match status" value="1"/>
</dbReference>
<reference evidence="13 14" key="1">
    <citation type="submission" date="2018-11" db="EMBL/GenBank/DDBJ databases">
        <title>Genomic Encyclopedia of Type Strains, Phase IV (KMG-IV): sequencing the most valuable type-strain genomes for metagenomic binning, comparative biology and taxonomic classification.</title>
        <authorList>
            <person name="Goeker M."/>
        </authorList>
    </citation>
    <scope>NUCLEOTIDE SEQUENCE [LARGE SCALE GENOMIC DNA]</scope>
    <source>
        <strain evidence="13 14">DSM 100275</strain>
    </source>
</reference>
<dbReference type="InterPro" id="IPR001017">
    <property type="entry name" value="DH_E1"/>
</dbReference>
<dbReference type="GO" id="GO:0004591">
    <property type="term" value="F:oxoglutarate dehydrogenase (succinyl-transferring) activity"/>
    <property type="evidence" value="ECO:0007669"/>
    <property type="project" value="UniProtKB-EC"/>
</dbReference>
<accession>A0A3N1Y856</accession>
<evidence type="ECO:0000256" key="4">
    <source>
        <dbReference type="ARBA" id="ARBA00011301"/>
    </source>
</evidence>
<dbReference type="FunFam" id="3.40.50.12470:FF:000009">
    <property type="entry name" value="2-oxoglutarate dehydrogenase E1 component"/>
    <property type="match status" value="1"/>
</dbReference>
<dbReference type="NCBIfam" id="NF008907">
    <property type="entry name" value="PRK12270.1"/>
    <property type="match status" value="1"/>
</dbReference>
<evidence type="ECO:0000313" key="13">
    <source>
        <dbReference type="EMBL" id="ROR35006.1"/>
    </source>
</evidence>
<feature type="domain" description="Transketolase-like pyrimidine-binding" evidence="12">
    <location>
        <begin position="595"/>
        <end position="788"/>
    </location>
</feature>
<dbReference type="Gene3D" id="3.40.50.11610">
    <property type="entry name" value="Multifunctional 2-oxoglutarate metabolism enzyme, C-terminal domain"/>
    <property type="match status" value="1"/>
</dbReference>
<dbReference type="Proteomes" id="UP000276634">
    <property type="component" value="Unassembled WGS sequence"/>
</dbReference>
<evidence type="ECO:0000259" key="12">
    <source>
        <dbReference type="SMART" id="SM00861"/>
    </source>
</evidence>
<dbReference type="CDD" id="cd02016">
    <property type="entry name" value="TPP_E1_OGDC_like"/>
    <property type="match status" value="1"/>
</dbReference>
<keyword evidence="9" id="KW-0324">Glycolysis</keyword>
<dbReference type="SMART" id="SM00861">
    <property type="entry name" value="Transket_pyr"/>
    <property type="match status" value="1"/>
</dbReference>
<dbReference type="InterPro" id="IPR005475">
    <property type="entry name" value="Transketolase-like_Pyr-bd"/>
</dbReference>
<evidence type="ECO:0000256" key="2">
    <source>
        <dbReference type="ARBA" id="ARBA00003906"/>
    </source>
</evidence>
<dbReference type="Gene3D" id="3.40.50.12470">
    <property type="match status" value="1"/>
</dbReference>
<evidence type="ECO:0000256" key="11">
    <source>
        <dbReference type="ARBA" id="ARBA00051911"/>
    </source>
</evidence>
<organism evidence="13 14">
    <name type="scientific">Inmirania thermothiophila</name>
    <dbReference type="NCBI Taxonomy" id="1750597"/>
    <lineage>
        <taxon>Bacteria</taxon>
        <taxon>Pseudomonadati</taxon>
        <taxon>Pseudomonadota</taxon>
        <taxon>Gammaproteobacteria</taxon>
        <taxon>Chromatiales</taxon>
        <taxon>Ectothiorhodospiraceae</taxon>
        <taxon>Inmirania</taxon>
    </lineage>
</organism>
<dbReference type="InterPro" id="IPR032106">
    <property type="entry name" value="2-oxogl_dehyd_N"/>
</dbReference>
<protein>
    <recommendedName>
        <fullName evidence="6">2-oxoglutarate dehydrogenase E1 component</fullName>
        <ecNumber evidence="5">1.2.4.2</ecNumber>
    </recommendedName>
    <alternativeName>
        <fullName evidence="10">Alpha-ketoglutarate dehydrogenase</fullName>
    </alternativeName>
</protein>
<dbReference type="Pfam" id="PF00676">
    <property type="entry name" value="E1_dh"/>
    <property type="match status" value="1"/>
</dbReference>
<dbReference type="SUPFAM" id="SSF52518">
    <property type="entry name" value="Thiamin diphosphate-binding fold (THDP-binding)"/>
    <property type="match status" value="2"/>
</dbReference>
<dbReference type="Pfam" id="PF16078">
    <property type="entry name" value="2-oxogl_dehyd_N"/>
    <property type="match status" value="1"/>
</dbReference>
<dbReference type="AlphaFoldDB" id="A0A3N1Y856"/>
<evidence type="ECO:0000256" key="1">
    <source>
        <dbReference type="ARBA" id="ARBA00001964"/>
    </source>
</evidence>
<keyword evidence="14" id="KW-1185">Reference proteome</keyword>
<evidence type="ECO:0000256" key="3">
    <source>
        <dbReference type="ARBA" id="ARBA00006936"/>
    </source>
</evidence>
<dbReference type="NCBIfam" id="NF006914">
    <property type="entry name" value="PRK09404.1"/>
    <property type="match status" value="1"/>
</dbReference>
<dbReference type="FunFam" id="1.10.287.1150:FF:000004">
    <property type="entry name" value="2-oxoglutarate dehydrogenase E1 component"/>
    <property type="match status" value="1"/>
</dbReference>
<evidence type="ECO:0000256" key="10">
    <source>
        <dbReference type="ARBA" id="ARBA00030680"/>
    </source>
</evidence>
<dbReference type="FunFam" id="3.40.50.970:FF:000014">
    <property type="entry name" value="2-oxoglutarate dehydrogenase E1 component"/>
    <property type="match status" value="1"/>
</dbReference>
<dbReference type="InterPro" id="IPR011603">
    <property type="entry name" value="2oxoglutarate_DH_E1"/>
</dbReference>